<organism evidence="2 3">
    <name type="scientific">Imshaugia aleurites</name>
    <dbReference type="NCBI Taxonomy" id="172621"/>
    <lineage>
        <taxon>Eukaryota</taxon>
        <taxon>Fungi</taxon>
        <taxon>Dikarya</taxon>
        <taxon>Ascomycota</taxon>
        <taxon>Pezizomycotina</taxon>
        <taxon>Lecanoromycetes</taxon>
        <taxon>OSLEUM clade</taxon>
        <taxon>Lecanoromycetidae</taxon>
        <taxon>Lecanorales</taxon>
        <taxon>Lecanorineae</taxon>
        <taxon>Parmeliaceae</taxon>
        <taxon>Imshaugia</taxon>
    </lineage>
</organism>
<evidence type="ECO:0000313" key="2">
    <source>
        <dbReference type="EMBL" id="CAF9933648.1"/>
    </source>
</evidence>
<dbReference type="InterPro" id="IPR010730">
    <property type="entry name" value="HET"/>
</dbReference>
<sequence length="786" mass="89606">MANTEPKVAKDVAVAIYKEILSSNEFRLLQLSPGLDGKPIECSLQVFDFENKPQYEAISYKWGDLRGHSVKCNDKILPVNVNLHLALERFRLPKQPRLLWVDEICINQDDEKERSQEVQIFHRIYAEAKIVLIWLGSDSEDSDVAMEFFPQMMSHLSNKHSKQDITDPDLPSPRNAAYRTPKMIALNNLLSRPWFMRVWTLQEGAFATRALVVCGKKELPFDLFEEFIRNCEEDQVGVWTDTLSSIATANPSDPKNPSRFVTAHIHGISKLKQVTSGEGPRESVPTLLYRLRSCEATDARDRVYSMWSFLPHNYLTLLKKPRYERGFTDVDLFNQMAGIELVHNQNLDFLGHAGIWQHRPNIALPSWAADWSYRQVTHPLCVLDNDCLRRTNANLYRASCDLTGSARISGDLATLTTRGKVLGEVTKLTSPFTFTTNQDENKGAEISPLRNRAEEGTADDDVKFKIAQLQRRFEYTIRIFNETTSQIALCLKTAAQCHPYPQNLDVNTASMHTLTASLTHQVSGPALGATLIRVDDQELDELFTALDTAGDAVKSFNFIGIDKKALKLLGLIREVTRTRRFFVTADRYMGLAPGEAREGDKVAIVYSLRRDLSFNSSTQTKLVAPSHKQDGSEEALRIGTSGTLCSIRPSPDTILRSSPLPRSLISQQQLHNSNKHRREKLRNQKMVYTIVVHLYAKDSADSISKLHNKLLEASAVYSKDRETVSWFVMQDHQDKRAFTIVERFEHESSQKYHLENPYWKTFNPYVEPLLEKPMELRRFNELEGEK</sequence>
<dbReference type="InterPro" id="IPR052895">
    <property type="entry name" value="HetReg/Transcr_Mod"/>
</dbReference>
<dbReference type="InterPro" id="IPR011008">
    <property type="entry name" value="Dimeric_a/b-barrel"/>
</dbReference>
<reference evidence="2" key="1">
    <citation type="submission" date="2021-03" db="EMBL/GenBank/DDBJ databases">
        <authorList>
            <person name="Tagirdzhanova G."/>
        </authorList>
    </citation>
    <scope>NUCLEOTIDE SEQUENCE</scope>
</reference>
<gene>
    <name evidence="2" type="ORF">IMSHALPRED_009433</name>
</gene>
<proteinExistence type="predicted"/>
<evidence type="ECO:0000259" key="1">
    <source>
        <dbReference type="Pfam" id="PF06985"/>
    </source>
</evidence>
<dbReference type="SUPFAM" id="SSF54909">
    <property type="entry name" value="Dimeric alpha+beta barrel"/>
    <property type="match status" value="1"/>
</dbReference>
<feature type="domain" description="Heterokaryon incompatibility" evidence="1">
    <location>
        <begin position="55"/>
        <end position="203"/>
    </location>
</feature>
<protein>
    <recommendedName>
        <fullName evidence="1">Heterokaryon incompatibility domain-containing protein</fullName>
    </recommendedName>
</protein>
<dbReference type="EMBL" id="CAJPDT010000071">
    <property type="protein sequence ID" value="CAF9933648.1"/>
    <property type="molecule type" value="Genomic_DNA"/>
</dbReference>
<dbReference type="Proteomes" id="UP000664534">
    <property type="component" value="Unassembled WGS sequence"/>
</dbReference>
<accession>A0A8H3FZ31</accession>
<dbReference type="AlphaFoldDB" id="A0A8H3FZ31"/>
<dbReference type="Gene3D" id="3.30.70.100">
    <property type="match status" value="1"/>
</dbReference>
<dbReference type="PANTHER" id="PTHR24148">
    <property type="entry name" value="ANKYRIN REPEAT DOMAIN-CONTAINING PROTEIN 39 HOMOLOG-RELATED"/>
    <property type="match status" value="1"/>
</dbReference>
<evidence type="ECO:0000313" key="3">
    <source>
        <dbReference type="Proteomes" id="UP000664534"/>
    </source>
</evidence>
<comment type="caution">
    <text evidence="2">The sequence shown here is derived from an EMBL/GenBank/DDBJ whole genome shotgun (WGS) entry which is preliminary data.</text>
</comment>
<dbReference type="Pfam" id="PF06985">
    <property type="entry name" value="HET"/>
    <property type="match status" value="1"/>
</dbReference>
<name>A0A8H3FZ31_9LECA</name>
<dbReference type="OrthoDB" id="194076at2759"/>
<keyword evidence="3" id="KW-1185">Reference proteome</keyword>
<dbReference type="PANTHER" id="PTHR24148:SF64">
    <property type="entry name" value="HETEROKARYON INCOMPATIBILITY DOMAIN-CONTAINING PROTEIN"/>
    <property type="match status" value="1"/>
</dbReference>